<evidence type="ECO:0000313" key="1">
    <source>
        <dbReference type="EMBL" id="QLV04267.1"/>
    </source>
</evidence>
<reference evidence="1 2" key="1">
    <citation type="submission" date="2020-06" db="EMBL/GenBank/DDBJ databases">
        <title>REHAB project genomes.</title>
        <authorList>
            <person name="Shaw L.P."/>
        </authorList>
    </citation>
    <scope>NUCLEOTIDE SEQUENCE [LARGE SCALE GENOMIC DNA]</scope>
    <source>
        <strain evidence="1 2">RHBSTW-00814</strain>
        <plasmid evidence="2">prhbstw-00814_4</plasmid>
    </source>
</reference>
<dbReference type="RefSeq" id="WP_181475220.1">
    <property type="nucleotide sequence ID" value="NZ_CP056162.1"/>
</dbReference>
<organism evidence="1 2">
    <name type="scientific">Escherichia marmotae</name>
    <dbReference type="NCBI Taxonomy" id="1499973"/>
    <lineage>
        <taxon>Bacteria</taxon>
        <taxon>Pseudomonadati</taxon>
        <taxon>Pseudomonadota</taxon>
        <taxon>Gammaproteobacteria</taxon>
        <taxon>Enterobacterales</taxon>
        <taxon>Enterobacteriaceae</taxon>
        <taxon>Escherichia</taxon>
    </lineage>
</organism>
<name>A0A7H9KHD4_9ESCH</name>
<keyword evidence="1" id="KW-0614">Plasmid</keyword>
<protein>
    <submittedName>
        <fullName evidence="1">Uncharacterized protein</fullName>
    </submittedName>
</protein>
<proteinExistence type="predicted"/>
<dbReference type="AlphaFoldDB" id="A0A7H9KHD4"/>
<dbReference type="Proteomes" id="UP000512115">
    <property type="component" value="Plasmid pRHBSTW-00814_4"/>
</dbReference>
<dbReference type="EMBL" id="CP056162">
    <property type="protein sequence ID" value="QLV04267.1"/>
    <property type="molecule type" value="Genomic_DNA"/>
</dbReference>
<geneLocation type="plasmid" evidence="2">
    <name>prhbstw-00814_4</name>
</geneLocation>
<gene>
    <name evidence="1" type="ORF">HV284_24745</name>
</gene>
<sequence length="80" mass="9477">MGKSDHKYVSTDKREEYELEDWLKRNDFSSGDNNIKELNKIIDEKVRKKKGDNITWDELDNALKNNPEWFSSLTKPESKS</sequence>
<accession>A0A7H9KHD4</accession>
<evidence type="ECO:0000313" key="2">
    <source>
        <dbReference type="Proteomes" id="UP000512115"/>
    </source>
</evidence>